<dbReference type="GO" id="GO:0006874">
    <property type="term" value="P:intracellular calcium ion homeostasis"/>
    <property type="evidence" value="ECO:0007669"/>
    <property type="project" value="TreeGrafter"/>
</dbReference>
<keyword evidence="4 7" id="KW-1133">Transmembrane helix</keyword>
<dbReference type="GO" id="GO:0016020">
    <property type="term" value="C:membrane"/>
    <property type="evidence" value="ECO:0007669"/>
    <property type="project" value="UniProtKB-SubCell"/>
</dbReference>
<dbReference type="VEuPathDB" id="MicrosporidiaDB:DI09_194p30"/>
<dbReference type="InterPro" id="IPR018247">
    <property type="entry name" value="EF_Hand_1_Ca_BS"/>
</dbReference>
<dbReference type="PANTHER" id="PTHR31323:SF1">
    <property type="entry name" value="MECHANOSENSITIVE ION CHANNEL PROTEIN"/>
    <property type="match status" value="1"/>
</dbReference>
<dbReference type="Pfam" id="PF13202">
    <property type="entry name" value="EF-hand_5"/>
    <property type="match status" value="1"/>
</dbReference>
<dbReference type="Gene3D" id="2.30.30.60">
    <property type="match status" value="1"/>
</dbReference>
<feature type="transmembrane region" description="Helical" evidence="7">
    <location>
        <begin position="539"/>
        <end position="559"/>
    </location>
</feature>
<dbReference type="SMART" id="SM00054">
    <property type="entry name" value="EFh"/>
    <property type="match status" value="1"/>
</dbReference>
<dbReference type="InterPro" id="IPR006685">
    <property type="entry name" value="MscS_channel_2nd"/>
</dbReference>
<evidence type="ECO:0000256" key="4">
    <source>
        <dbReference type="ARBA" id="ARBA00022989"/>
    </source>
</evidence>
<keyword evidence="2 7" id="KW-0812">Transmembrane</keyword>
<evidence type="ECO:0000259" key="8">
    <source>
        <dbReference type="PROSITE" id="PS50222"/>
    </source>
</evidence>
<dbReference type="Proteomes" id="UP000029725">
    <property type="component" value="Unassembled WGS sequence"/>
</dbReference>
<feature type="domain" description="EF-hand" evidence="8">
    <location>
        <begin position="486"/>
        <end position="521"/>
    </location>
</feature>
<comment type="subcellular location">
    <subcellularLocation>
        <location evidence="1">Membrane</location>
    </subcellularLocation>
</comment>
<feature type="transmembrane region" description="Helical" evidence="7">
    <location>
        <begin position="142"/>
        <end position="160"/>
    </location>
</feature>
<dbReference type="InterPro" id="IPR010920">
    <property type="entry name" value="LSM_dom_sf"/>
</dbReference>
<dbReference type="Pfam" id="PF00924">
    <property type="entry name" value="MS_channel_2nd"/>
    <property type="match status" value="1"/>
</dbReference>
<dbReference type="AlphaFoldDB" id="A0A098VTI3"/>
<dbReference type="InterPro" id="IPR002048">
    <property type="entry name" value="EF_hand_dom"/>
</dbReference>
<evidence type="ECO:0000256" key="6">
    <source>
        <dbReference type="SAM" id="MobiDB-lite"/>
    </source>
</evidence>
<evidence type="ECO:0000313" key="9">
    <source>
        <dbReference type="EMBL" id="KGG52275.1"/>
    </source>
</evidence>
<keyword evidence="10" id="KW-1185">Reference proteome</keyword>
<dbReference type="PROSITE" id="PS00018">
    <property type="entry name" value="EF_HAND_1"/>
    <property type="match status" value="1"/>
</dbReference>
<feature type="region of interest" description="Disordered" evidence="6">
    <location>
        <begin position="1"/>
        <end position="121"/>
    </location>
</feature>
<evidence type="ECO:0000256" key="5">
    <source>
        <dbReference type="ARBA" id="ARBA00023136"/>
    </source>
</evidence>
<dbReference type="OrthoDB" id="544685at2759"/>
<dbReference type="HOGENOM" id="CLU_371337_0_0_1"/>
<accession>A0A098VTI3</accession>
<keyword evidence="5 7" id="KW-0472">Membrane</keyword>
<feature type="compositionally biased region" description="Polar residues" evidence="6">
    <location>
        <begin position="30"/>
        <end position="40"/>
    </location>
</feature>
<evidence type="ECO:0000256" key="3">
    <source>
        <dbReference type="ARBA" id="ARBA00022837"/>
    </source>
</evidence>
<gene>
    <name evidence="9" type="ORF">DI09_194p30</name>
</gene>
<reference evidence="9 10" key="1">
    <citation type="submission" date="2014-04" db="EMBL/GenBank/DDBJ databases">
        <title>A new species of microsporidia sheds light on the evolution of extreme parasitism.</title>
        <authorList>
            <person name="Haag K.L."/>
            <person name="James T.Y."/>
            <person name="Larsson R."/>
            <person name="Schaer T.M."/>
            <person name="Refardt D."/>
            <person name="Pombert J.-F."/>
            <person name="Ebert D."/>
        </authorList>
    </citation>
    <scope>NUCLEOTIDE SEQUENCE [LARGE SCALE GENOMIC DNA]</scope>
    <source>
        <strain evidence="9 10">UGP3</strain>
        <tissue evidence="9">Spores</tissue>
    </source>
</reference>
<evidence type="ECO:0000256" key="7">
    <source>
        <dbReference type="SAM" id="Phobius"/>
    </source>
</evidence>
<comment type="caution">
    <text evidence="9">The sequence shown here is derived from an EMBL/GenBank/DDBJ whole genome shotgun (WGS) entry which is preliminary data.</text>
</comment>
<dbReference type="SUPFAM" id="SSF50182">
    <property type="entry name" value="Sm-like ribonucleoproteins"/>
    <property type="match status" value="1"/>
</dbReference>
<dbReference type="PANTHER" id="PTHR31323">
    <property type="entry name" value="MECHANOSENSITIVE ION CHANNEL PROTEIN MSY2"/>
    <property type="match status" value="1"/>
</dbReference>
<evidence type="ECO:0000313" key="10">
    <source>
        <dbReference type="Proteomes" id="UP000029725"/>
    </source>
</evidence>
<dbReference type="Gene3D" id="1.10.238.10">
    <property type="entry name" value="EF-hand"/>
    <property type="match status" value="1"/>
</dbReference>
<dbReference type="GeneID" id="25258840"/>
<feature type="compositionally biased region" description="Polar residues" evidence="6">
    <location>
        <begin position="52"/>
        <end position="62"/>
    </location>
</feature>
<evidence type="ECO:0000256" key="2">
    <source>
        <dbReference type="ARBA" id="ARBA00022692"/>
    </source>
</evidence>
<protein>
    <recommendedName>
        <fullName evidence="8">EF-hand domain-containing protein</fullName>
    </recommendedName>
</protein>
<dbReference type="SUPFAM" id="SSF47473">
    <property type="entry name" value="EF-hand"/>
    <property type="match status" value="1"/>
</dbReference>
<sequence>MPPQDSVNAMATAMHMHQQEEEALKKAQKSLDQQASNSNFVPIGNLSEAENDASSSTPSVPANLTDVEDSSLRNKKKEKAPSKADNRSSFLARPPEVKQSSPFSWGDEEEGENSGSFSSKSQKRANGIFGSLFFIFGQMSRIFLFISPALIAILVVMLLFKPKPSEMYSLLERQENRLNWKMEMCRYSLYYIITVVLYYISPVVFQIFLYLLKIIPNNLPGGIGKSFVAWLDYFFGTKSYWGFVIFTISFHILTINLLVDNNPPLWKDPVTGESFKENPKSNLDFYYKEPPSSSSDTMSSFPNLPPKVSAALDGSKISNLVKTITDGNVVIIHSLTKCLVVFSIFLAIEKSFIQIIGVRFHKVAFADRISELKLKKTYFEDLHYISKVRAGSRNNGLSFKVLTPSIGRGYDVEAGLDLKAIDLTATEKLEKKTISSFSPQTVGFDDKSPEALEAIGKAKSIYLYFSSLKDASECEDITEDAFKPYFREDIYKDVFRLFDMDGSGSISKNELKNLALSLVKEEQAIKTSLRDHGQIVRKLDAILTSIASCISLVISLSFFQYNVGVYLASIGTFMLGFTFIFGGFAKAIFEDLVFLFITHPYDVGDDIMLNGEQSTVVNVDLLTSTFLRWDGQLIFVPTQSLISKEILNIRRSGAQAECFDVSISSTTSVDKVAALRTNLQQQLKESKKDFTGKVVMIGFDVDGDKMRLRLTVEHKTNFQDLETKAQRHNKIKMILRQIVESEGITYYNF</sequence>
<feature type="transmembrane region" description="Helical" evidence="7">
    <location>
        <begin position="189"/>
        <end position="212"/>
    </location>
</feature>
<dbReference type="InterPro" id="IPR011992">
    <property type="entry name" value="EF-hand-dom_pair"/>
</dbReference>
<dbReference type="GO" id="GO:0005262">
    <property type="term" value="F:calcium channel activity"/>
    <property type="evidence" value="ECO:0007669"/>
    <property type="project" value="TreeGrafter"/>
</dbReference>
<keyword evidence="3" id="KW-0106">Calcium</keyword>
<dbReference type="PROSITE" id="PS50222">
    <property type="entry name" value="EF_HAND_2"/>
    <property type="match status" value="1"/>
</dbReference>
<feature type="transmembrane region" description="Helical" evidence="7">
    <location>
        <begin position="240"/>
        <end position="259"/>
    </location>
</feature>
<proteinExistence type="predicted"/>
<organism evidence="9 10">
    <name type="scientific">Mitosporidium daphniae</name>
    <dbReference type="NCBI Taxonomy" id="1485682"/>
    <lineage>
        <taxon>Eukaryota</taxon>
        <taxon>Fungi</taxon>
        <taxon>Fungi incertae sedis</taxon>
        <taxon>Microsporidia</taxon>
        <taxon>Mitosporidium</taxon>
    </lineage>
</organism>
<feature type="transmembrane region" description="Helical" evidence="7">
    <location>
        <begin position="565"/>
        <end position="589"/>
    </location>
</feature>
<dbReference type="RefSeq" id="XP_013238711.1">
    <property type="nucleotide sequence ID" value="XM_013383257.1"/>
</dbReference>
<dbReference type="InterPro" id="IPR023408">
    <property type="entry name" value="MscS_beta-dom_sf"/>
</dbReference>
<name>A0A098VTI3_9MICR</name>
<dbReference type="EMBL" id="JMKJ01000104">
    <property type="protein sequence ID" value="KGG52275.1"/>
    <property type="molecule type" value="Genomic_DNA"/>
</dbReference>
<evidence type="ECO:0000256" key="1">
    <source>
        <dbReference type="ARBA" id="ARBA00004370"/>
    </source>
</evidence>
<dbReference type="GO" id="GO:0005509">
    <property type="term" value="F:calcium ion binding"/>
    <property type="evidence" value="ECO:0007669"/>
    <property type="project" value="InterPro"/>
</dbReference>